<dbReference type="GO" id="GO:0008199">
    <property type="term" value="F:ferric iron binding"/>
    <property type="evidence" value="ECO:0007669"/>
    <property type="project" value="InterPro"/>
</dbReference>
<dbReference type="OrthoDB" id="9796683at2"/>
<dbReference type="GO" id="GO:0004322">
    <property type="term" value="F:ferroxidase activity"/>
    <property type="evidence" value="ECO:0007669"/>
    <property type="project" value="TreeGrafter"/>
</dbReference>
<dbReference type="Pfam" id="PF00210">
    <property type="entry name" value="Ferritin"/>
    <property type="match status" value="1"/>
</dbReference>
<dbReference type="GO" id="GO:0005829">
    <property type="term" value="C:cytosol"/>
    <property type="evidence" value="ECO:0007669"/>
    <property type="project" value="TreeGrafter"/>
</dbReference>
<name>A0A518CVR2_9BACT</name>
<evidence type="ECO:0000256" key="2">
    <source>
        <dbReference type="ARBA" id="ARBA00023004"/>
    </source>
</evidence>
<feature type="domain" description="Ferritin-like diiron" evidence="3">
    <location>
        <begin position="2"/>
        <end position="143"/>
    </location>
</feature>
<dbReference type="PANTHER" id="PTHR30295:SF0">
    <property type="entry name" value="BACTERIOFERRITIN"/>
    <property type="match status" value="1"/>
</dbReference>
<dbReference type="InterPro" id="IPR009078">
    <property type="entry name" value="Ferritin-like_SF"/>
</dbReference>
<protein>
    <submittedName>
        <fullName evidence="4">Ferritin-like domain protein</fullName>
    </submittedName>
</protein>
<evidence type="ECO:0000313" key="4">
    <source>
        <dbReference type="EMBL" id="QDU83311.1"/>
    </source>
</evidence>
<dbReference type="Gene3D" id="1.20.1260.10">
    <property type="match status" value="1"/>
</dbReference>
<keyword evidence="5" id="KW-1185">Reference proteome</keyword>
<dbReference type="RefSeq" id="WP_145182778.1">
    <property type="nucleotide sequence ID" value="NZ_CP036290.1"/>
</dbReference>
<sequence>MKVENPEAVEALKRVFELELAGVVRFTHYALMARGPYRLPIVEFFNAQATESLTHAQRAGEIMTGLGGHPNMRIAPVEETGQHGIHDILEESYAHERRAIDAYRALLEIVEGKNLFLEEYARGMVATEEEHVMELAKMVRDFE</sequence>
<dbReference type="Proteomes" id="UP000319342">
    <property type="component" value="Chromosome"/>
</dbReference>
<gene>
    <name evidence="4" type="ORF">Pla163_04090</name>
</gene>
<dbReference type="CDD" id="cd00657">
    <property type="entry name" value="Ferritin_like"/>
    <property type="match status" value="1"/>
</dbReference>
<dbReference type="PANTHER" id="PTHR30295">
    <property type="entry name" value="BACTERIOFERRITIN"/>
    <property type="match status" value="1"/>
</dbReference>
<dbReference type="InterPro" id="IPR008331">
    <property type="entry name" value="Ferritin_DPS_dom"/>
</dbReference>
<keyword evidence="2" id="KW-0408">Iron</keyword>
<dbReference type="AlphaFoldDB" id="A0A518CVR2"/>
<evidence type="ECO:0000259" key="3">
    <source>
        <dbReference type="PROSITE" id="PS50905"/>
    </source>
</evidence>
<evidence type="ECO:0000256" key="1">
    <source>
        <dbReference type="ARBA" id="ARBA00022434"/>
    </source>
</evidence>
<dbReference type="GO" id="GO:0020037">
    <property type="term" value="F:heme binding"/>
    <property type="evidence" value="ECO:0007669"/>
    <property type="project" value="TreeGrafter"/>
</dbReference>
<accession>A0A518CVR2</accession>
<organism evidence="4 5">
    <name type="scientific">Rohdeia mirabilis</name>
    <dbReference type="NCBI Taxonomy" id="2528008"/>
    <lineage>
        <taxon>Bacteria</taxon>
        <taxon>Pseudomonadati</taxon>
        <taxon>Planctomycetota</taxon>
        <taxon>Planctomycetia</taxon>
        <taxon>Planctomycetia incertae sedis</taxon>
        <taxon>Rohdeia</taxon>
    </lineage>
</organism>
<reference evidence="4 5" key="1">
    <citation type="submission" date="2019-02" db="EMBL/GenBank/DDBJ databases">
        <title>Deep-cultivation of Planctomycetes and their phenomic and genomic characterization uncovers novel biology.</title>
        <authorList>
            <person name="Wiegand S."/>
            <person name="Jogler M."/>
            <person name="Boedeker C."/>
            <person name="Pinto D."/>
            <person name="Vollmers J."/>
            <person name="Rivas-Marin E."/>
            <person name="Kohn T."/>
            <person name="Peeters S.H."/>
            <person name="Heuer A."/>
            <person name="Rast P."/>
            <person name="Oberbeckmann S."/>
            <person name="Bunk B."/>
            <person name="Jeske O."/>
            <person name="Meyerdierks A."/>
            <person name="Storesund J.E."/>
            <person name="Kallscheuer N."/>
            <person name="Luecker S."/>
            <person name="Lage O.M."/>
            <person name="Pohl T."/>
            <person name="Merkel B.J."/>
            <person name="Hornburger P."/>
            <person name="Mueller R.-W."/>
            <person name="Bruemmer F."/>
            <person name="Labrenz M."/>
            <person name="Spormann A.M."/>
            <person name="Op den Camp H."/>
            <person name="Overmann J."/>
            <person name="Amann R."/>
            <person name="Jetten M.S.M."/>
            <person name="Mascher T."/>
            <person name="Medema M.H."/>
            <person name="Devos D.P."/>
            <person name="Kaster A.-K."/>
            <person name="Ovreas L."/>
            <person name="Rohde M."/>
            <person name="Galperin M.Y."/>
            <person name="Jogler C."/>
        </authorList>
    </citation>
    <scope>NUCLEOTIDE SEQUENCE [LARGE SCALE GENOMIC DNA]</scope>
    <source>
        <strain evidence="4 5">Pla163</strain>
    </source>
</reference>
<evidence type="ECO:0000313" key="5">
    <source>
        <dbReference type="Proteomes" id="UP000319342"/>
    </source>
</evidence>
<keyword evidence="1" id="KW-0409">Iron storage</keyword>
<proteinExistence type="predicted"/>
<dbReference type="InterPro" id="IPR009040">
    <property type="entry name" value="Ferritin-like_diiron"/>
</dbReference>
<dbReference type="InterPro" id="IPR012347">
    <property type="entry name" value="Ferritin-like"/>
</dbReference>
<dbReference type="PROSITE" id="PS50905">
    <property type="entry name" value="FERRITIN_LIKE"/>
    <property type="match status" value="1"/>
</dbReference>
<dbReference type="SUPFAM" id="SSF47240">
    <property type="entry name" value="Ferritin-like"/>
    <property type="match status" value="1"/>
</dbReference>
<dbReference type="EMBL" id="CP036290">
    <property type="protein sequence ID" value="QDU83311.1"/>
    <property type="molecule type" value="Genomic_DNA"/>
</dbReference>
<dbReference type="GO" id="GO:0006879">
    <property type="term" value="P:intracellular iron ion homeostasis"/>
    <property type="evidence" value="ECO:0007669"/>
    <property type="project" value="UniProtKB-KW"/>
</dbReference>